<dbReference type="SUPFAM" id="SSF57667">
    <property type="entry name" value="beta-beta-alpha zinc fingers"/>
    <property type="match status" value="3"/>
</dbReference>
<evidence type="ECO:0000313" key="8">
    <source>
        <dbReference type="EMBL" id="KAI4535054.1"/>
    </source>
</evidence>
<keyword evidence="4" id="KW-0862">Zinc</keyword>
<keyword evidence="9" id="KW-1185">Reference proteome</keyword>
<evidence type="ECO:0000259" key="6">
    <source>
        <dbReference type="PROSITE" id="PS50157"/>
    </source>
</evidence>
<dbReference type="Proteomes" id="UP001214576">
    <property type="component" value="Unassembled WGS sequence"/>
</dbReference>
<dbReference type="GO" id="GO:0005634">
    <property type="term" value="C:nucleus"/>
    <property type="evidence" value="ECO:0007669"/>
    <property type="project" value="TreeGrafter"/>
</dbReference>
<dbReference type="PANTHER" id="PTHR24381">
    <property type="entry name" value="ZINC FINGER PROTEIN"/>
    <property type="match status" value="1"/>
</dbReference>
<organism evidence="8 9">
    <name type="scientific">Ovis ammon polii</name>
    <dbReference type="NCBI Taxonomy" id="230172"/>
    <lineage>
        <taxon>Eukaryota</taxon>
        <taxon>Metazoa</taxon>
        <taxon>Chordata</taxon>
        <taxon>Craniata</taxon>
        <taxon>Vertebrata</taxon>
        <taxon>Euteleostomi</taxon>
        <taxon>Mammalia</taxon>
        <taxon>Eutheria</taxon>
        <taxon>Laurasiatheria</taxon>
        <taxon>Artiodactyla</taxon>
        <taxon>Ruminantia</taxon>
        <taxon>Pecora</taxon>
        <taxon>Bovidae</taxon>
        <taxon>Caprinae</taxon>
        <taxon>Ovis</taxon>
    </lineage>
</organism>
<dbReference type="Pfam" id="PF01352">
    <property type="entry name" value="KRAB"/>
    <property type="match status" value="1"/>
</dbReference>
<evidence type="ECO:0000256" key="3">
    <source>
        <dbReference type="ARBA" id="ARBA00022771"/>
    </source>
</evidence>
<dbReference type="Gene3D" id="6.10.140.140">
    <property type="match status" value="1"/>
</dbReference>
<evidence type="ECO:0000256" key="5">
    <source>
        <dbReference type="PROSITE-ProRule" id="PRU00042"/>
    </source>
</evidence>
<dbReference type="CDD" id="cd07765">
    <property type="entry name" value="KRAB_A-box"/>
    <property type="match status" value="1"/>
</dbReference>
<evidence type="ECO:0000256" key="4">
    <source>
        <dbReference type="ARBA" id="ARBA00022833"/>
    </source>
</evidence>
<evidence type="ECO:0000259" key="7">
    <source>
        <dbReference type="PROSITE" id="PS50805"/>
    </source>
</evidence>
<feature type="domain" description="C2H2-type" evidence="6">
    <location>
        <begin position="345"/>
        <end position="372"/>
    </location>
</feature>
<dbReference type="SMART" id="SM00349">
    <property type="entry name" value="KRAB"/>
    <property type="match status" value="1"/>
</dbReference>
<reference evidence="8" key="1">
    <citation type="submission" date="2022-03" db="EMBL/GenBank/DDBJ databases">
        <title>Genomic analyses of argali, domestic sheep and their hybrids provide insights into chromosomal evolution, heterosis and genetic basis of agronomic traits.</title>
        <authorList>
            <person name="Li M."/>
        </authorList>
    </citation>
    <scope>NUCLEOTIDE SEQUENCE</scope>
    <source>
        <strain evidence="8">CAU-MHL-2022a</strain>
        <tissue evidence="8">Skin</tissue>
    </source>
</reference>
<evidence type="ECO:0000313" key="9">
    <source>
        <dbReference type="Proteomes" id="UP001214576"/>
    </source>
</evidence>
<dbReference type="InterPro" id="IPR036236">
    <property type="entry name" value="Znf_C2H2_sf"/>
</dbReference>
<evidence type="ECO:0008006" key="10">
    <source>
        <dbReference type="Google" id="ProtNLM"/>
    </source>
</evidence>
<name>A0AAD4TZC1_OVIAM</name>
<dbReference type="SUPFAM" id="SSF109640">
    <property type="entry name" value="KRAB domain (Kruppel-associated box)"/>
    <property type="match status" value="1"/>
</dbReference>
<dbReference type="InterPro" id="IPR001909">
    <property type="entry name" value="KRAB"/>
</dbReference>
<keyword evidence="1" id="KW-0479">Metal-binding</keyword>
<dbReference type="PROSITE" id="PS00028">
    <property type="entry name" value="ZINC_FINGER_C2H2_1"/>
    <property type="match status" value="2"/>
</dbReference>
<evidence type="ECO:0000256" key="2">
    <source>
        <dbReference type="ARBA" id="ARBA00022737"/>
    </source>
</evidence>
<feature type="domain" description="C2H2-type" evidence="6">
    <location>
        <begin position="118"/>
        <end position="150"/>
    </location>
</feature>
<dbReference type="Gene3D" id="3.30.160.60">
    <property type="entry name" value="Classic Zinc Finger"/>
    <property type="match status" value="2"/>
</dbReference>
<dbReference type="PANTHER" id="PTHR24381:SF304">
    <property type="entry name" value="ZINC FINGER PROTEIN 587B"/>
    <property type="match status" value="1"/>
</dbReference>
<dbReference type="AlphaFoldDB" id="A0AAD4TZC1"/>
<keyword evidence="3 5" id="KW-0863">Zinc-finger</keyword>
<dbReference type="InterPro" id="IPR013087">
    <property type="entry name" value="Znf_C2H2_type"/>
</dbReference>
<comment type="caution">
    <text evidence="8">The sequence shown here is derived from an EMBL/GenBank/DDBJ whole genome shotgun (WGS) entry which is preliminary data.</text>
</comment>
<keyword evidence="2" id="KW-0677">Repeat</keyword>
<feature type="domain" description="C2H2-type" evidence="6">
    <location>
        <begin position="233"/>
        <end position="262"/>
    </location>
</feature>
<dbReference type="PROSITE" id="PS50805">
    <property type="entry name" value="KRAB"/>
    <property type="match status" value="1"/>
</dbReference>
<gene>
    <name evidence="8" type="ORF">MG293_015914</name>
</gene>
<accession>A0AAD4TZC1</accession>
<dbReference type="SMART" id="SM00355">
    <property type="entry name" value="ZnF_C2H2"/>
    <property type="match status" value="3"/>
</dbReference>
<proteinExistence type="predicted"/>
<dbReference type="GO" id="GO:0000981">
    <property type="term" value="F:DNA-binding transcription factor activity, RNA polymerase II-specific"/>
    <property type="evidence" value="ECO:0007669"/>
    <property type="project" value="TreeGrafter"/>
</dbReference>
<feature type="domain" description="KRAB" evidence="7">
    <location>
        <begin position="14"/>
        <end position="86"/>
    </location>
</feature>
<dbReference type="PROSITE" id="PS50157">
    <property type="entry name" value="ZINC_FINGER_C2H2_2"/>
    <property type="match status" value="3"/>
</dbReference>
<sequence length="571" mass="64073">MAAASPPAPPQDSVTFEDVAVYFSWNEWCLLDEVQIRLYLDVMLENFALVCMLGSCGVQDAETCSEQNVSAERASQIRTPRAELSPENTQPCKICVPVLRDILHLAEEQGTNREQKEYTCGACGKQFYFTANVQQHIGVKFCQCHMGRPAYLKSCMIHAARNLSTNMEIGNDFLANMGVQKQDTNTRMPRNNSKEYDAVFHSGKSHQSWGEGKMVSNPTDILVQDEEAITGEGFCEFSKCRKACTQRNSLIQHKEVHAIERSYECSHSGKFFAHKSGFLAGSWRGVQDKETPSEEIKPAGVLQFLTPRAGLSPEKTQPCAMCIPVLRNTLYLAEEQGTSGEQKVYTCGACGKEFYFTVHIQQHQKQHVRENRFLCNTERPSFLKTCTVHPAGNFFTYMEIGNDLMANMEVQSQATNTGRKLNNSTECEVVFHSGESRHSLGEDTGLELNDLEAIEEADGAKGNSRGYSVDIEDKFTSSIIQEIPPSESCQRLWYAFREKNCGIGNDQLHEDWVDGPQIMASEQSEVIKTKEGDISHEANSCLNEEYSPLFQAGRKHHISAYRALILLKLEE</sequence>
<dbReference type="GO" id="GO:0000977">
    <property type="term" value="F:RNA polymerase II transcription regulatory region sequence-specific DNA binding"/>
    <property type="evidence" value="ECO:0007669"/>
    <property type="project" value="TreeGrafter"/>
</dbReference>
<evidence type="ECO:0000256" key="1">
    <source>
        <dbReference type="ARBA" id="ARBA00022723"/>
    </source>
</evidence>
<dbReference type="InterPro" id="IPR036051">
    <property type="entry name" value="KRAB_dom_sf"/>
</dbReference>
<dbReference type="GO" id="GO:0008270">
    <property type="term" value="F:zinc ion binding"/>
    <property type="evidence" value="ECO:0007669"/>
    <property type="project" value="UniProtKB-KW"/>
</dbReference>
<protein>
    <recommendedName>
        <fullName evidence="10">Zinc finger protein 211-like</fullName>
    </recommendedName>
</protein>
<dbReference type="EMBL" id="JAKZEL010000019">
    <property type="protein sequence ID" value="KAI4535054.1"/>
    <property type="molecule type" value="Genomic_DNA"/>
</dbReference>